<accession>A0A811KQX7</accession>
<dbReference type="OrthoDB" id="360923at2759"/>
<gene>
    <name evidence="3" type="ORF">BOKJ2_LOCUS7093</name>
</gene>
<dbReference type="AlphaFoldDB" id="A0A811KQX7"/>
<dbReference type="InterPro" id="IPR039432">
    <property type="entry name" value="SRP9_dom"/>
</dbReference>
<evidence type="ECO:0000313" key="3">
    <source>
        <dbReference type="EMBL" id="CAD5217449.1"/>
    </source>
</evidence>
<dbReference type="Proteomes" id="UP000614601">
    <property type="component" value="Unassembled WGS sequence"/>
</dbReference>
<reference evidence="3" key="1">
    <citation type="submission" date="2020-09" db="EMBL/GenBank/DDBJ databases">
        <authorList>
            <person name="Kikuchi T."/>
        </authorList>
    </citation>
    <scope>NUCLEOTIDE SEQUENCE</scope>
    <source>
        <strain evidence="3">SH1</strain>
    </source>
</reference>
<keyword evidence="4" id="KW-1185">Reference proteome</keyword>
<dbReference type="GO" id="GO:0005786">
    <property type="term" value="C:signal recognition particle, endoplasmic reticulum targeting"/>
    <property type="evidence" value="ECO:0007669"/>
    <property type="project" value="UniProtKB-KW"/>
</dbReference>
<proteinExistence type="predicted"/>
<dbReference type="PANTHER" id="PTHR12834">
    <property type="entry name" value="SIGNAL RECOGNITION PARTICLE 9 KDA PROTEIN"/>
    <property type="match status" value="1"/>
</dbReference>
<dbReference type="InterPro" id="IPR039914">
    <property type="entry name" value="SRP9-like"/>
</dbReference>
<dbReference type="GO" id="GO:0008312">
    <property type="term" value="F:7S RNA binding"/>
    <property type="evidence" value="ECO:0007669"/>
    <property type="project" value="InterPro"/>
</dbReference>
<sequence>MTELIKSGTYPSFDKFSKDAQTLIKAHPDKYRFVLKPIHKDGKIHLKISDNRTCIQYVLSNINEFKKLEVFIGTVMQDNTTDNNGL</sequence>
<dbReference type="PANTHER" id="PTHR12834:SF12">
    <property type="entry name" value="SIGNAL RECOGNITION PARTICLE 9 KDA PROTEIN"/>
    <property type="match status" value="1"/>
</dbReference>
<keyword evidence="1" id="KW-0687">Ribonucleoprotein</keyword>
<evidence type="ECO:0000313" key="4">
    <source>
        <dbReference type="Proteomes" id="UP000614601"/>
    </source>
</evidence>
<protein>
    <recommendedName>
        <fullName evidence="2">SRP9 domain-containing protein</fullName>
    </recommendedName>
</protein>
<dbReference type="EMBL" id="CAJFCW020000003">
    <property type="protein sequence ID" value="CAG9107802.1"/>
    <property type="molecule type" value="Genomic_DNA"/>
</dbReference>
<dbReference type="Proteomes" id="UP000783686">
    <property type="component" value="Unassembled WGS sequence"/>
</dbReference>
<evidence type="ECO:0000259" key="2">
    <source>
        <dbReference type="Pfam" id="PF05486"/>
    </source>
</evidence>
<dbReference type="Gene3D" id="3.30.720.10">
    <property type="entry name" value="Signal recognition particle alu RNA binding heterodimer, srp9/1"/>
    <property type="match status" value="1"/>
</dbReference>
<dbReference type="Pfam" id="PF05486">
    <property type="entry name" value="SRP9-21"/>
    <property type="match status" value="1"/>
</dbReference>
<feature type="domain" description="SRP9" evidence="2">
    <location>
        <begin position="12"/>
        <end position="77"/>
    </location>
</feature>
<dbReference type="InterPro" id="IPR009018">
    <property type="entry name" value="Signal_recog_particle_SRP9/14"/>
</dbReference>
<dbReference type="GO" id="GO:0006614">
    <property type="term" value="P:SRP-dependent cotranslational protein targeting to membrane"/>
    <property type="evidence" value="ECO:0007669"/>
    <property type="project" value="InterPro"/>
</dbReference>
<comment type="caution">
    <text evidence="3">The sequence shown here is derived from an EMBL/GenBank/DDBJ whole genome shotgun (WGS) entry which is preliminary data.</text>
</comment>
<dbReference type="SUPFAM" id="SSF54762">
    <property type="entry name" value="Signal recognition particle alu RNA binding heterodimer, SRP9/14"/>
    <property type="match status" value="1"/>
</dbReference>
<evidence type="ECO:0000256" key="1">
    <source>
        <dbReference type="ARBA" id="ARBA00023135"/>
    </source>
</evidence>
<organism evidence="3 4">
    <name type="scientific">Bursaphelenchus okinawaensis</name>
    <dbReference type="NCBI Taxonomy" id="465554"/>
    <lineage>
        <taxon>Eukaryota</taxon>
        <taxon>Metazoa</taxon>
        <taxon>Ecdysozoa</taxon>
        <taxon>Nematoda</taxon>
        <taxon>Chromadorea</taxon>
        <taxon>Rhabditida</taxon>
        <taxon>Tylenchina</taxon>
        <taxon>Tylenchomorpha</taxon>
        <taxon>Aphelenchoidea</taxon>
        <taxon>Aphelenchoididae</taxon>
        <taxon>Bursaphelenchus</taxon>
    </lineage>
</organism>
<keyword evidence="1" id="KW-0733">Signal recognition particle</keyword>
<name>A0A811KQX7_9BILA</name>
<dbReference type="EMBL" id="CAJFDH010000003">
    <property type="protein sequence ID" value="CAD5217449.1"/>
    <property type="molecule type" value="Genomic_DNA"/>
</dbReference>